<dbReference type="RefSeq" id="WP_284359015.1">
    <property type="nucleotide sequence ID" value="NZ_BPFZ01000003.1"/>
</dbReference>
<dbReference type="Proteomes" id="UP001161064">
    <property type="component" value="Unassembled WGS sequence"/>
</dbReference>
<protein>
    <recommendedName>
        <fullName evidence="4">DUF998 domain-containing protein</fullName>
    </recommendedName>
</protein>
<keyword evidence="1" id="KW-0472">Membrane</keyword>
<keyword evidence="3" id="KW-1185">Reference proteome</keyword>
<feature type="transmembrane region" description="Helical" evidence="1">
    <location>
        <begin position="15"/>
        <end position="36"/>
    </location>
</feature>
<reference evidence="2" key="1">
    <citation type="submission" date="2021-05" db="EMBL/GenBank/DDBJ databases">
        <authorList>
            <person name="Tanabe Y."/>
        </authorList>
    </citation>
    <scope>NUCLEOTIDE SEQUENCE</scope>
    <source>
        <strain evidence="2">BOTRYCO-1</strain>
    </source>
</reference>
<accession>A0ABQ4PUS8</accession>
<name>A0ABQ4PUS8_9PROT</name>
<evidence type="ECO:0000313" key="2">
    <source>
        <dbReference type="EMBL" id="GIU66468.1"/>
    </source>
</evidence>
<reference evidence="2" key="2">
    <citation type="journal article" date="2023" name="ISME Commun">
        <title>Characterization of a bloom-associated alphaproteobacterial lineage, 'Candidatus Phycosocius': insights into freshwater algal-bacterial interactions.</title>
        <authorList>
            <person name="Tanabe Y."/>
            <person name="Yamaguchi H."/>
            <person name="Yoshida M."/>
            <person name="Kai A."/>
            <person name="Okazaki Y."/>
        </authorList>
    </citation>
    <scope>NUCLEOTIDE SEQUENCE</scope>
    <source>
        <strain evidence="2">BOTRYCO-1</strain>
    </source>
</reference>
<dbReference type="EMBL" id="BPFZ01000003">
    <property type="protein sequence ID" value="GIU66468.1"/>
    <property type="molecule type" value="Genomic_DNA"/>
</dbReference>
<gene>
    <name evidence="2" type="ORF">PsB1_0622</name>
</gene>
<keyword evidence="1" id="KW-0812">Transmembrane</keyword>
<proteinExistence type="predicted"/>
<feature type="transmembrane region" description="Helical" evidence="1">
    <location>
        <begin position="56"/>
        <end position="82"/>
    </location>
</feature>
<sequence length="239" mass="25741">MSEIKRAKRFNESSLFFLGLIGLLVIFGASIGYLTGKWVKQAGQAGDSPFLSDVSFSTGLSIGLGFVLLGTYIISATLYGLALMHKGVAGSRVLTGGLGGNPSSRKAYPYLILFYLGYSAAFGVLTVLEIGAHHSPANAPLFVGAASIGVAAMVWSALRLWSILDEFFRAIWVEACALSSFILLLIALIGLVANKLELIPALSGYSWLVLYQWVYLITNGWVAFKRDPNILSLREHADT</sequence>
<evidence type="ECO:0008006" key="4">
    <source>
        <dbReference type="Google" id="ProtNLM"/>
    </source>
</evidence>
<feature type="transmembrane region" description="Helical" evidence="1">
    <location>
        <begin position="107"/>
        <end position="127"/>
    </location>
</feature>
<feature type="transmembrane region" description="Helical" evidence="1">
    <location>
        <begin position="205"/>
        <end position="224"/>
    </location>
</feature>
<comment type="caution">
    <text evidence="2">The sequence shown here is derived from an EMBL/GenBank/DDBJ whole genome shotgun (WGS) entry which is preliminary data.</text>
</comment>
<keyword evidence="1" id="KW-1133">Transmembrane helix</keyword>
<feature type="transmembrane region" description="Helical" evidence="1">
    <location>
        <begin position="139"/>
        <end position="158"/>
    </location>
</feature>
<evidence type="ECO:0000256" key="1">
    <source>
        <dbReference type="SAM" id="Phobius"/>
    </source>
</evidence>
<feature type="transmembrane region" description="Helical" evidence="1">
    <location>
        <begin position="170"/>
        <end position="193"/>
    </location>
</feature>
<organism evidence="2 3">
    <name type="scientific">Candidatus Phycosocius spiralis</name>
    <dbReference type="NCBI Taxonomy" id="2815099"/>
    <lineage>
        <taxon>Bacteria</taxon>
        <taxon>Pseudomonadati</taxon>
        <taxon>Pseudomonadota</taxon>
        <taxon>Alphaproteobacteria</taxon>
        <taxon>Caulobacterales</taxon>
        <taxon>Caulobacterales incertae sedis</taxon>
        <taxon>Candidatus Phycosocius</taxon>
    </lineage>
</organism>
<evidence type="ECO:0000313" key="3">
    <source>
        <dbReference type="Proteomes" id="UP001161064"/>
    </source>
</evidence>